<dbReference type="AlphaFoldDB" id="A0A4U3M5W6"/>
<feature type="domain" description="HTH merR-type" evidence="5">
    <location>
        <begin position="16"/>
        <end position="85"/>
    </location>
</feature>
<evidence type="ECO:0000313" key="6">
    <source>
        <dbReference type="EMBL" id="TKK82787.1"/>
    </source>
</evidence>
<dbReference type="PROSITE" id="PS50937">
    <property type="entry name" value="HTH_MERR_2"/>
    <property type="match status" value="1"/>
</dbReference>
<evidence type="ECO:0000259" key="5">
    <source>
        <dbReference type="PROSITE" id="PS50937"/>
    </source>
</evidence>
<dbReference type="InterPro" id="IPR047057">
    <property type="entry name" value="MerR_fam"/>
</dbReference>
<dbReference type="CDD" id="cd01104">
    <property type="entry name" value="HTH_MlrA-CarA"/>
    <property type="match status" value="1"/>
</dbReference>
<keyword evidence="1" id="KW-0678">Repressor</keyword>
<dbReference type="GO" id="GO:0003677">
    <property type="term" value="F:DNA binding"/>
    <property type="evidence" value="ECO:0007669"/>
    <property type="project" value="UniProtKB-KW"/>
</dbReference>
<comment type="caution">
    <text evidence="6">The sequence shown here is derived from an EMBL/GenBank/DDBJ whole genome shotgun (WGS) entry which is preliminary data.</text>
</comment>
<reference evidence="6 7" key="1">
    <citation type="submission" date="2019-04" db="EMBL/GenBank/DDBJ databases">
        <title>Kribbella sp. NEAU-THZ 27 nov., a novel actinomycete isolated from soil.</title>
        <authorList>
            <person name="Duan L."/>
        </authorList>
    </citation>
    <scope>NUCLEOTIDE SEQUENCE [LARGE SCALE GENOMIC DNA]</scope>
    <source>
        <strain evidence="7">NEAU-THZ27</strain>
    </source>
</reference>
<evidence type="ECO:0000256" key="1">
    <source>
        <dbReference type="ARBA" id="ARBA00022491"/>
    </source>
</evidence>
<evidence type="ECO:0000256" key="3">
    <source>
        <dbReference type="ARBA" id="ARBA00023125"/>
    </source>
</evidence>
<dbReference type="OrthoDB" id="9800334at2"/>
<dbReference type="Proteomes" id="UP000305836">
    <property type="component" value="Unassembled WGS sequence"/>
</dbReference>
<dbReference type="Gene3D" id="1.10.1660.10">
    <property type="match status" value="1"/>
</dbReference>
<keyword evidence="3" id="KW-0238">DNA-binding</keyword>
<dbReference type="SUPFAM" id="SSF46955">
    <property type="entry name" value="Putative DNA-binding domain"/>
    <property type="match status" value="1"/>
</dbReference>
<organism evidence="6 7">
    <name type="scientific">Kribbella jiaozuonensis</name>
    <dbReference type="NCBI Taxonomy" id="2575441"/>
    <lineage>
        <taxon>Bacteria</taxon>
        <taxon>Bacillati</taxon>
        <taxon>Actinomycetota</taxon>
        <taxon>Actinomycetes</taxon>
        <taxon>Propionibacteriales</taxon>
        <taxon>Kribbellaceae</taxon>
        <taxon>Kribbella</taxon>
    </lineage>
</organism>
<keyword evidence="2" id="KW-0805">Transcription regulation</keyword>
<dbReference type="InterPro" id="IPR000551">
    <property type="entry name" value="MerR-type_HTH_dom"/>
</dbReference>
<dbReference type="PANTHER" id="PTHR30204:SF69">
    <property type="entry name" value="MERR-FAMILY TRANSCRIPTIONAL REGULATOR"/>
    <property type="match status" value="1"/>
</dbReference>
<keyword evidence="7" id="KW-1185">Reference proteome</keyword>
<dbReference type="Pfam" id="PF13411">
    <property type="entry name" value="MerR_1"/>
    <property type="match status" value="1"/>
</dbReference>
<dbReference type="PANTHER" id="PTHR30204">
    <property type="entry name" value="REDOX-CYCLING DRUG-SENSING TRANSCRIPTIONAL ACTIVATOR SOXR"/>
    <property type="match status" value="1"/>
</dbReference>
<accession>A0A4U3M5W6</accession>
<dbReference type="GO" id="GO:0003700">
    <property type="term" value="F:DNA-binding transcription factor activity"/>
    <property type="evidence" value="ECO:0007669"/>
    <property type="project" value="InterPro"/>
</dbReference>
<dbReference type="InterPro" id="IPR009061">
    <property type="entry name" value="DNA-bd_dom_put_sf"/>
</dbReference>
<proteinExistence type="predicted"/>
<dbReference type="Gene3D" id="3.40.50.280">
    <property type="entry name" value="Cobalamin-binding domain"/>
    <property type="match status" value="1"/>
</dbReference>
<protein>
    <submittedName>
        <fullName evidence="6">MerR family transcriptional regulator</fullName>
    </submittedName>
</protein>
<evidence type="ECO:0000256" key="4">
    <source>
        <dbReference type="ARBA" id="ARBA00023163"/>
    </source>
</evidence>
<dbReference type="RefSeq" id="WP_137253476.1">
    <property type="nucleotide sequence ID" value="NZ_JBHSPQ010000001.1"/>
</dbReference>
<name>A0A4U3M5W6_9ACTN</name>
<evidence type="ECO:0000256" key="2">
    <source>
        <dbReference type="ARBA" id="ARBA00023015"/>
    </source>
</evidence>
<sequence>MPDRPTVRDAGHGEMVWPVGRVAEMLGVPTVTIRSWERRYGIGPSQRSAGQHRRYSAADVARLRRMIALIAKGASAVDAARLTGRSSAVSSAPDDLLAAAESYQVAAMAETLDTLLELQGVERAWNEVVTPAFHELERRFADLGDCIDLTFLLAGTVEDAIERYVVDRGLQHSGRPCLLVPCPDERHTLPMTVLRGSLLERGVPVIALEAGFNDAAVLAAAERSQPTVVVLWTTRRRGGQAALRRRLERLGHHVLRAGPGWPRPDRDLNDLDGAIRRIVAASRRTQHL</sequence>
<keyword evidence="4" id="KW-0804">Transcription</keyword>
<dbReference type="SMART" id="SM00422">
    <property type="entry name" value="HTH_MERR"/>
    <property type="match status" value="1"/>
</dbReference>
<gene>
    <name evidence="6" type="ORF">FDA38_08520</name>
</gene>
<evidence type="ECO:0000313" key="7">
    <source>
        <dbReference type="Proteomes" id="UP000305836"/>
    </source>
</evidence>
<dbReference type="EMBL" id="SZPZ01000001">
    <property type="protein sequence ID" value="TKK82787.1"/>
    <property type="molecule type" value="Genomic_DNA"/>
</dbReference>